<dbReference type="GO" id="GO:0065003">
    <property type="term" value="P:protein-containing complex assembly"/>
    <property type="evidence" value="ECO:0007669"/>
    <property type="project" value="EnsemblFungi"/>
</dbReference>
<dbReference type="OMA" id="KHPVARF"/>
<keyword evidence="5" id="KW-0472">Membrane</keyword>
<dbReference type="GO" id="GO:0001401">
    <property type="term" value="C:SAM complex"/>
    <property type="evidence" value="ECO:0007669"/>
    <property type="project" value="EnsemblFungi"/>
</dbReference>
<proteinExistence type="inferred from homology"/>
<evidence type="ECO:0000256" key="4">
    <source>
        <dbReference type="ARBA" id="ARBA00022692"/>
    </source>
</evidence>
<dbReference type="GO" id="GO:0030150">
    <property type="term" value="P:protein import into mitochondrial matrix"/>
    <property type="evidence" value="ECO:0007669"/>
    <property type="project" value="EnsemblFungi"/>
</dbReference>
<reference evidence="8" key="1">
    <citation type="journal article" date="2012" name="G3 (Bethesda)">
        <title>Pichia sorbitophila, an interspecies yeast hybrid reveals early steps of genome resolution following polyploidization.</title>
        <authorList>
            <person name="Leh Louis V."/>
            <person name="Despons L."/>
            <person name="Friedrich A."/>
            <person name="Martin T."/>
            <person name="Durrens P."/>
            <person name="Casaregola S."/>
            <person name="Neuveglise C."/>
            <person name="Fairhead C."/>
            <person name="Marck C."/>
            <person name="Cruz J.A."/>
            <person name="Straub M.L."/>
            <person name="Kugler V."/>
            <person name="Sacerdot C."/>
            <person name="Uzunov Z."/>
            <person name="Thierry A."/>
            <person name="Weiss S."/>
            <person name="Bleykasten C."/>
            <person name="De Montigny J."/>
            <person name="Jacques N."/>
            <person name="Jung P."/>
            <person name="Lemaire M."/>
            <person name="Mallet S."/>
            <person name="Morel G."/>
            <person name="Richard G.F."/>
            <person name="Sarkar A."/>
            <person name="Savel G."/>
            <person name="Schacherer J."/>
            <person name="Seret M.L."/>
            <person name="Talla E."/>
            <person name="Samson G."/>
            <person name="Jubin C."/>
            <person name="Poulain J."/>
            <person name="Vacherie B."/>
            <person name="Barbe V."/>
            <person name="Pelletier E."/>
            <person name="Sherman D.J."/>
            <person name="Westhof E."/>
            <person name="Weissenbach J."/>
            <person name="Baret P.V."/>
            <person name="Wincker P."/>
            <person name="Gaillardin C."/>
            <person name="Dujon B."/>
            <person name="Souciet J.L."/>
        </authorList>
    </citation>
    <scope>NUCLEOTIDE SEQUENCE [LARGE SCALE GENOMIC DNA]</scope>
    <source>
        <strain evidence="8">CBS 270.75 / DBVPG 7215 / KCTC 17166 / NRRL Y-17582</strain>
    </source>
</reference>
<evidence type="ECO:0000259" key="6">
    <source>
        <dbReference type="Pfam" id="PF01103"/>
    </source>
</evidence>
<dbReference type="eggNOG" id="KOG2602">
    <property type="taxonomic scope" value="Eukaryota"/>
</dbReference>
<dbReference type="InterPro" id="IPR039910">
    <property type="entry name" value="D15-like"/>
</dbReference>
<evidence type="ECO:0000313" key="8">
    <source>
        <dbReference type="Proteomes" id="UP000006790"/>
    </source>
</evidence>
<comment type="subcellular location">
    <subcellularLocation>
        <location evidence="1">Mitochondrion outer membrane</location>
        <topology evidence="1">Multi-pass membrane protein</topology>
    </subcellularLocation>
</comment>
<dbReference type="Pfam" id="PF01103">
    <property type="entry name" value="Omp85"/>
    <property type="match status" value="1"/>
</dbReference>
<dbReference type="Proteomes" id="UP000006790">
    <property type="component" value="Chromosome 3"/>
</dbReference>
<keyword evidence="4" id="KW-0812">Transmembrane</keyword>
<evidence type="ECO:0000256" key="1">
    <source>
        <dbReference type="ARBA" id="ARBA00004374"/>
    </source>
</evidence>
<dbReference type="Gene3D" id="2.40.160.50">
    <property type="entry name" value="membrane protein fhac: a member of the omp85/tpsb transporter family"/>
    <property type="match status" value="1"/>
</dbReference>
<evidence type="ECO:0000256" key="5">
    <source>
        <dbReference type="ARBA" id="ARBA00023136"/>
    </source>
</evidence>
<keyword evidence="3" id="KW-1134">Transmembrane beta strand</keyword>
<dbReference type="GO" id="GO:0008320">
    <property type="term" value="F:protein transmembrane transporter activity"/>
    <property type="evidence" value="ECO:0007669"/>
    <property type="project" value="EnsemblFungi"/>
</dbReference>
<evidence type="ECO:0000256" key="2">
    <source>
        <dbReference type="ARBA" id="ARBA00010913"/>
    </source>
</evidence>
<dbReference type="HOGENOM" id="CLU_014798_3_1_1"/>
<evidence type="ECO:0000256" key="3">
    <source>
        <dbReference type="ARBA" id="ARBA00022452"/>
    </source>
</evidence>
<evidence type="ECO:0000313" key="7">
    <source>
        <dbReference type="EMBL" id="AET38831.1"/>
    </source>
</evidence>
<dbReference type="GeneID" id="11468921"/>
<name>G8JRR2_ERECY</name>
<dbReference type="FunCoup" id="G8JRR2">
    <property type="interactions" value="156"/>
</dbReference>
<dbReference type="STRING" id="931890.G8JRR2"/>
<dbReference type="KEGG" id="erc:Ecym_3342"/>
<dbReference type="PANTHER" id="PTHR12815">
    <property type="entry name" value="SORTING AND ASSEMBLY MACHINERY SAMM50 PROTEIN FAMILY MEMBER"/>
    <property type="match status" value="1"/>
</dbReference>
<dbReference type="OrthoDB" id="1724197at2759"/>
<feature type="domain" description="Bacterial surface antigen (D15)" evidence="6">
    <location>
        <begin position="183"/>
        <end position="494"/>
    </location>
</feature>
<dbReference type="PANTHER" id="PTHR12815:SF18">
    <property type="entry name" value="SORTING AND ASSEMBLY MACHINERY COMPONENT 50 HOMOLOG"/>
    <property type="match status" value="1"/>
</dbReference>
<organism evidence="7 8">
    <name type="scientific">Eremothecium cymbalariae (strain CBS 270.75 / DBVPG 7215 / KCTC 17166 / NRRL Y-17582)</name>
    <name type="common">Yeast</name>
    <dbReference type="NCBI Taxonomy" id="931890"/>
    <lineage>
        <taxon>Eukaryota</taxon>
        <taxon>Fungi</taxon>
        <taxon>Dikarya</taxon>
        <taxon>Ascomycota</taxon>
        <taxon>Saccharomycotina</taxon>
        <taxon>Saccharomycetes</taxon>
        <taxon>Saccharomycetales</taxon>
        <taxon>Saccharomycetaceae</taxon>
        <taxon>Eremothecium</taxon>
    </lineage>
</organism>
<dbReference type="AlphaFoldDB" id="G8JRR2"/>
<gene>
    <name evidence="7" type="ordered locus">Ecym_3342</name>
</gene>
<accession>G8JRR2</accession>
<comment type="similarity">
    <text evidence="2">Belongs to the SAM50/omp85 family.</text>
</comment>
<protein>
    <recommendedName>
        <fullName evidence="6">Bacterial surface antigen (D15) domain-containing protein</fullName>
    </recommendedName>
</protein>
<dbReference type="GO" id="GO:0032977">
    <property type="term" value="F:membrane insertase activity"/>
    <property type="evidence" value="ECO:0007669"/>
    <property type="project" value="EnsemblFungi"/>
</dbReference>
<dbReference type="EMBL" id="CP002499">
    <property type="protein sequence ID" value="AET38831.1"/>
    <property type="molecule type" value="Genomic_DNA"/>
</dbReference>
<dbReference type="GO" id="GO:0045040">
    <property type="term" value="P:protein insertion into mitochondrial outer membrane"/>
    <property type="evidence" value="ECO:0007669"/>
    <property type="project" value="EnsemblFungi"/>
</dbReference>
<dbReference type="InterPro" id="IPR000184">
    <property type="entry name" value="Bac_surfAg_D15"/>
</dbReference>
<dbReference type="InParanoid" id="G8JRR2"/>
<keyword evidence="8" id="KW-1185">Reference proteome</keyword>
<dbReference type="RefSeq" id="XP_003645648.1">
    <property type="nucleotide sequence ID" value="XM_003645600.1"/>
</dbReference>
<sequence length="495" mass="55418">MELDDGSRLVDRIRNNATAAVSDEMSKLDSLQQELEYKRQTQALQELLGKNAFMPIKISSTIVQGPDPIRDNVLQSYLDATIYKASNLNQLMYQSDVLHRLLVSQSLGESVTQTLDCRGTINAPISSIQIPSIFHSNDAPQNLSVLDILHRLQIDPVKRFSAKTGTNIGNGEGDGYLQFQWRNILGGGEKITLDATKGTKTHSSYLLNYTTPVNPWWMGDLTAFKNAVQLGKAELYTRGFKTSLRSMFLDKRSWNHEFNIESVLRTTSNRNPQASDSLLLQCGDDFKNSISHAISRDSRDNAIFPSRGQYIKLFNELSLGTYWKSILEFTDAKSWLDKDFITMSTTIKGGYIANLNSDNKFIHMKDKFHSGGSNDVRGFQQMGLGPRDIYDSIGGDTFVAYGISVFSRLPVNKWSNSGFRLHWFLNGGRLINHNNSDLSGVLDQLCMEHSIATGIGILFKHPVARFELNFTLPLAAHSSDSVRKGFQYGIGLSFL</sequence>